<organism evidence="1 2">
    <name type="scientific">Natrarchaeobius chitinivorans</name>
    <dbReference type="NCBI Taxonomy" id="1679083"/>
    <lineage>
        <taxon>Archaea</taxon>
        <taxon>Methanobacteriati</taxon>
        <taxon>Methanobacteriota</taxon>
        <taxon>Stenosarchaea group</taxon>
        <taxon>Halobacteria</taxon>
        <taxon>Halobacteriales</taxon>
        <taxon>Natrialbaceae</taxon>
        <taxon>Natrarchaeobius</taxon>
    </lineage>
</organism>
<proteinExistence type="predicted"/>
<dbReference type="Proteomes" id="UP000281431">
    <property type="component" value="Unassembled WGS sequence"/>
</dbReference>
<comment type="caution">
    <text evidence="1">The sequence shown here is derived from an EMBL/GenBank/DDBJ whole genome shotgun (WGS) entry which is preliminary data.</text>
</comment>
<dbReference type="AlphaFoldDB" id="A0A3N6MF89"/>
<evidence type="ECO:0000313" key="2">
    <source>
        <dbReference type="Proteomes" id="UP000281431"/>
    </source>
</evidence>
<reference evidence="1 2" key="1">
    <citation type="submission" date="2018-10" db="EMBL/GenBank/DDBJ databases">
        <title>Natrarchaeobius chitinivorans gen. nov., sp. nov., and Natrarchaeobius haloalkaliphilus sp. nov., alkaliphilic, chitin-utilizing haloarchaea from hypersaline alkaline lakes.</title>
        <authorList>
            <person name="Sorokin D.Y."/>
            <person name="Elcheninov A.G."/>
            <person name="Kostrikina N.A."/>
            <person name="Bale N.J."/>
            <person name="Sinninghe Damste J.S."/>
            <person name="Khijniak T.V."/>
            <person name="Kublanov I.V."/>
            <person name="Toshchakov S.V."/>
        </authorList>
    </citation>
    <scope>NUCLEOTIDE SEQUENCE [LARGE SCALE GENOMIC DNA]</scope>
    <source>
        <strain evidence="1 2">AArcht7</strain>
    </source>
</reference>
<protein>
    <submittedName>
        <fullName evidence="1">Uncharacterized protein</fullName>
    </submittedName>
</protein>
<dbReference type="EMBL" id="REFZ01000002">
    <property type="protein sequence ID" value="RQH02694.1"/>
    <property type="molecule type" value="Genomic_DNA"/>
</dbReference>
<sequence length="125" mass="14265">MKRYETKIDGETLYVEGTDDWLEVGSLNDVYELVGGETYTIEYDQAGQLASWVETDDEGAFTFDVRETLAEFTFEEEFVTNLARVPVDDEDDDGYPHRTAFFADMMTTIWDAKGSLETAIDDSDR</sequence>
<gene>
    <name evidence="1" type="ORF">EA472_05070</name>
</gene>
<accession>A0A3N6MF89</accession>
<keyword evidence="2" id="KW-1185">Reference proteome</keyword>
<evidence type="ECO:0000313" key="1">
    <source>
        <dbReference type="EMBL" id="RQH02694.1"/>
    </source>
</evidence>
<name>A0A3N6MF89_NATCH</name>